<gene>
    <name evidence="2" type="ORF">EJN92_20100</name>
</gene>
<evidence type="ECO:0000313" key="2">
    <source>
        <dbReference type="EMBL" id="AZP14099.1"/>
    </source>
</evidence>
<feature type="domain" description="N-acetyltransferase" evidence="1">
    <location>
        <begin position="6"/>
        <end position="141"/>
    </location>
</feature>
<name>A0A3S5HM63_9BURK</name>
<reference evidence="2 3" key="1">
    <citation type="journal article" date="2011" name="Int. J. Syst. Evol. Microbiol.">
        <title>Description of Undibacterium oligocarboniphilum sp. nov., isolated from purified water, and Undibacterium pigrum strain CCUG 49012 as the type strain of Undibacterium parvum sp. nov., and emended descriptions of the genus Undibacterium and the species Undibacterium pigrum.</title>
        <authorList>
            <person name="Eder W."/>
            <person name="Wanner G."/>
            <person name="Ludwig W."/>
            <person name="Busse H.J."/>
            <person name="Ziemke-Kageler F."/>
            <person name="Lang E."/>
        </authorList>
    </citation>
    <scope>NUCLEOTIDE SEQUENCE [LARGE SCALE GENOMIC DNA]</scope>
    <source>
        <strain evidence="2 3">DSM 23061</strain>
    </source>
</reference>
<dbReference type="RefSeq" id="WP_126129460.1">
    <property type="nucleotide sequence ID" value="NZ_CP034464.1"/>
</dbReference>
<dbReference type="AlphaFoldDB" id="A0A3S5HM63"/>
<organism evidence="2 3">
    <name type="scientific">Undibacterium parvum</name>
    <dbReference type="NCBI Taxonomy" id="401471"/>
    <lineage>
        <taxon>Bacteria</taxon>
        <taxon>Pseudomonadati</taxon>
        <taxon>Pseudomonadota</taxon>
        <taxon>Betaproteobacteria</taxon>
        <taxon>Burkholderiales</taxon>
        <taxon>Oxalobacteraceae</taxon>
        <taxon>Undibacterium</taxon>
    </lineage>
</organism>
<dbReference type="PANTHER" id="PTHR13355">
    <property type="entry name" value="GLUCOSAMINE 6-PHOSPHATE N-ACETYLTRANSFERASE"/>
    <property type="match status" value="1"/>
</dbReference>
<evidence type="ECO:0000313" key="3">
    <source>
        <dbReference type="Proteomes" id="UP000275663"/>
    </source>
</evidence>
<keyword evidence="3" id="KW-1185">Reference proteome</keyword>
<dbReference type="CDD" id="cd04301">
    <property type="entry name" value="NAT_SF"/>
    <property type="match status" value="1"/>
</dbReference>
<sequence length="141" mass="15609">MNEFNIILGDWNTLQKDAQAIRHEVFVLEQHIPADLEWDVMDALCLHAVAYDENKLVIGTGRLLPDGHIGRMAVKETARGSGVGAAILRLLMEQAKLRGQVAVQLNAQTTAESFYQRAGFASDGTQFEEAGIPHVHMTHNF</sequence>
<evidence type="ECO:0000259" key="1">
    <source>
        <dbReference type="PROSITE" id="PS51186"/>
    </source>
</evidence>
<dbReference type="Proteomes" id="UP000275663">
    <property type="component" value="Chromosome"/>
</dbReference>
<dbReference type="InterPro" id="IPR039143">
    <property type="entry name" value="GNPNAT1-like"/>
</dbReference>
<dbReference type="InterPro" id="IPR016181">
    <property type="entry name" value="Acyl_CoA_acyltransferase"/>
</dbReference>
<dbReference type="Gene3D" id="3.40.630.30">
    <property type="match status" value="1"/>
</dbReference>
<proteinExistence type="predicted"/>
<dbReference type="GO" id="GO:0004343">
    <property type="term" value="F:glucosamine 6-phosphate N-acetyltransferase activity"/>
    <property type="evidence" value="ECO:0007669"/>
    <property type="project" value="TreeGrafter"/>
</dbReference>
<keyword evidence="2" id="KW-0808">Transferase</keyword>
<accession>A0A3S5HM63</accession>
<dbReference type="PANTHER" id="PTHR13355:SF11">
    <property type="entry name" value="GLUCOSAMINE 6-PHOSPHATE N-ACETYLTRANSFERASE"/>
    <property type="match status" value="1"/>
</dbReference>
<dbReference type="InterPro" id="IPR000182">
    <property type="entry name" value="GNAT_dom"/>
</dbReference>
<dbReference type="OrthoDB" id="9796171at2"/>
<dbReference type="KEGG" id="upv:EJN92_20100"/>
<protein>
    <submittedName>
        <fullName evidence="2">GNAT family N-acetyltransferase</fullName>
    </submittedName>
</protein>
<dbReference type="EMBL" id="CP034464">
    <property type="protein sequence ID" value="AZP14099.1"/>
    <property type="molecule type" value="Genomic_DNA"/>
</dbReference>
<dbReference type="Pfam" id="PF13673">
    <property type="entry name" value="Acetyltransf_10"/>
    <property type="match status" value="1"/>
</dbReference>
<dbReference type="SUPFAM" id="SSF55729">
    <property type="entry name" value="Acyl-CoA N-acyltransferases (Nat)"/>
    <property type="match status" value="1"/>
</dbReference>
<dbReference type="PROSITE" id="PS51186">
    <property type="entry name" value="GNAT"/>
    <property type="match status" value="1"/>
</dbReference>